<comment type="caution">
    <text evidence="1">The sequence shown here is derived from an EMBL/GenBank/DDBJ whole genome shotgun (WGS) entry which is preliminary data.</text>
</comment>
<keyword evidence="2" id="KW-1185">Reference proteome</keyword>
<dbReference type="PANTHER" id="PTHR35750">
    <property type="entry name" value="PHOSPHOLIPID HYDROPEROXIDE GLUTATHIONE PEROXIDASE"/>
    <property type="match status" value="1"/>
</dbReference>
<sequence>MIITKFLKSAKRIVLELLRFVNHEVKVDSEDANDVINEHDNLNSVEEIVHNVNDNGGRKGISVSVEVPADVIGPVIVACPAGDGGVQGLNWLTRRLKIDEDGDVAHEFLEEVFIETTSSTRDFHHPTFSKFQVNLSNKPYLSHEGTIKRFVDFRGRPQLV</sequence>
<dbReference type="EMBL" id="JARYMX010000008">
    <property type="protein sequence ID" value="KAJ9536864.1"/>
    <property type="molecule type" value="Genomic_DNA"/>
</dbReference>
<proteinExistence type="predicted"/>
<dbReference type="AlphaFoldDB" id="A0AA38S580"/>
<protein>
    <submittedName>
        <fullName evidence="1">Uncharacterized protein</fullName>
    </submittedName>
</protein>
<gene>
    <name evidence="1" type="ORF">OSB04_029597</name>
</gene>
<accession>A0AA38S580</accession>
<dbReference type="PANTHER" id="PTHR35750:SF1">
    <property type="entry name" value="PHOSPHOLIPID HYDROPEROXIDE GLUTATHIONE PEROXIDASE"/>
    <property type="match status" value="1"/>
</dbReference>
<dbReference type="Proteomes" id="UP001172457">
    <property type="component" value="Chromosome 8"/>
</dbReference>
<evidence type="ECO:0000313" key="2">
    <source>
        <dbReference type="Proteomes" id="UP001172457"/>
    </source>
</evidence>
<name>A0AA38S580_9ASTR</name>
<evidence type="ECO:0000313" key="1">
    <source>
        <dbReference type="EMBL" id="KAJ9536864.1"/>
    </source>
</evidence>
<organism evidence="1 2">
    <name type="scientific">Centaurea solstitialis</name>
    <name type="common">yellow star-thistle</name>
    <dbReference type="NCBI Taxonomy" id="347529"/>
    <lineage>
        <taxon>Eukaryota</taxon>
        <taxon>Viridiplantae</taxon>
        <taxon>Streptophyta</taxon>
        <taxon>Embryophyta</taxon>
        <taxon>Tracheophyta</taxon>
        <taxon>Spermatophyta</taxon>
        <taxon>Magnoliopsida</taxon>
        <taxon>eudicotyledons</taxon>
        <taxon>Gunneridae</taxon>
        <taxon>Pentapetalae</taxon>
        <taxon>asterids</taxon>
        <taxon>campanulids</taxon>
        <taxon>Asterales</taxon>
        <taxon>Asteraceae</taxon>
        <taxon>Carduoideae</taxon>
        <taxon>Cardueae</taxon>
        <taxon>Centaureinae</taxon>
        <taxon>Centaurea</taxon>
    </lineage>
</organism>
<reference evidence="1" key="1">
    <citation type="submission" date="2023-03" db="EMBL/GenBank/DDBJ databases">
        <title>Chromosome-scale reference genome and RAD-based genetic map of yellow starthistle (Centaurea solstitialis) reveal putative structural variation and QTLs associated with invader traits.</title>
        <authorList>
            <person name="Reatini B."/>
            <person name="Cang F.A."/>
            <person name="Jiang Q."/>
            <person name="Mckibben M.T.W."/>
            <person name="Barker M.S."/>
            <person name="Rieseberg L.H."/>
            <person name="Dlugosch K.M."/>
        </authorList>
    </citation>
    <scope>NUCLEOTIDE SEQUENCE</scope>
    <source>
        <strain evidence="1">CAN-66</strain>
        <tissue evidence="1">Leaf</tissue>
    </source>
</reference>